<feature type="region of interest" description="Disordered" evidence="1">
    <location>
        <begin position="27"/>
        <end position="80"/>
    </location>
</feature>
<gene>
    <name evidence="2" type="ORF">Tci_350438</name>
</gene>
<accession>A0A699H9U2</accession>
<proteinExistence type="predicted"/>
<name>A0A699H9U2_TANCI</name>
<feature type="compositionally biased region" description="Basic and acidic residues" evidence="1">
    <location>
        <begin position="31"/>
        <end position="60"/>
    </location>
</feature>
<evidence type="ECO:0000313" key="2">
    <source>
        <dbReference type="EMBL" id="GEX78463.1"/>
    </source>
</evidence>
<evidence type="ECO:0000256" key="1">
    <source>
        <dbReference type="SAM" id="MobiDB-lite"/>
    </source>
</evidence>
<dbReference type="AlphaFoldDB" id="A0A699H9U2"/>
<feature type="compositionally biased region" description="Polar residues" evidence="1">
    <location>
        <begin position="61"/>
        <end position="71"/>
    </location>
</feature>
<organism evidence="2">
    <name type="scientific">Tanacetum cinerariifolium</name>
    <name type="common">Dalmatian daisy</name>
    <name type="synonym">Chrysanthemum cinerariifolium</name>
    <dbReference type="NCBI Taxonomy" id="118510"/>
    <lineage>
        <taxon>Eukaryota</taxon>
        <taxon>Viridiplantae</taxon>
        <taxon>Streptophyta</taxon>
        <taxon>Embryophyta</taxon>
        <taxon>Tracheophyta</taxon>
        <taxon>Spermatophyta</taxon>
        <taxon>Magnoliopsida</taxon>
        <taxon>eudicotyledons</taxon>
        <taxon>Gunneridae</taxon>
        <taxon>Pentapetalae</taxon>
        <taxon>asterids</taxon>
        <taxon>campanulids</taxon>
        <taxon>Asterales</taxon>
        <taxon>Asteraceae</taxon>
        <taxon>Asteroideae</taxon>
        <taxon>Anthemideae</taxon>
        <taxon>Anthemidinae</taxon>
        <taxon>Tanacetum</taxon>
    </lineage>
</organism>
<reference evidence="2" key="1">
    <citation type="journal article" date="2019" name="Sci. Rep.">
        <title>Draft genome of Tanacetum cinerariifolium, the natural source of mosquito coil.</title>
        <authorList>
            <person name="Yamashiro T."/>
            <person name="Shiraishi A."/>
            <person name="Satake H."/>
            <person name="Nakayama K."/>
        </authorList>
    </citation>
    <scope>NUCLEOTIDE SEQUENCE</scope>
</reference>
<comment type="caution">
    <text evidence="2">The sequence shown here is derived from an EMBL/GenBank/DDBJ whole genome shotgun (WGS) entry which is preliminary data.</text>
</comment>
<dbReference type="EMBL" id="BKCJ010129878">
    <property type="protein sequence ID" value="GEX78463.1"/>
    <property type="molecule type" value="Genomic_DNA"/>
</dbReference>
<protein>
    <submittedName>
        <fullName evidence="2">Uncharacterized protein</fullName>
    </submittedName>
</protein>
<sequence>MSPLDSTDHATKVFYKAKRLRLASIWSPFDSTDHATKGTDTIKKDKIQEKPDKTEHKTESVENSTVRSQQKVKPDKVEAK</sequence>